<dbReference type="Pfam" id="PF24681">
    <property type="entry name" value="Kelch_KLHDC2_KLHL20_DRC7"/>
    <property type="match status" value="1"/>
</dbReference>
<dbReference type="PANTHER" id="PTHR46093:SF18">
    <property type="entry name" value="FIBRONECTIN TYPE-III DOMAIN-CONTAINING PROTEIN"/>
    <property type="match status" value="1"/>
</dbReference>
<dbReference type="Proteomes" id="UP000053815">
    <property type="component" value="Unassembled WGS sequence"/>
</dbReference>
<keyword evidence="7" id="KW-1185">Reference proteome</keyword>
<evidence type="ECO:0000256" key="3">
    <source>
        <dbReference type="SAM" id="MobiDB-lite"/>
    </source>
</evidence>
<feature type="region of interest" description="Disordered" evidence="3">
    <location>
        <begin position="558"/>
        <end position="588"/>
    </location>
</feature>
<keyword evidence="1" id="KW-0880">Kelch repeat</keyword>
<protein>
    <recommendedName>
        <fullName evidence="8">Galactose oxidase</fullName>
    </recommendedName>
</protein>
<keyword evidence="5" id="KW-0732">Signal</keyword>
<feature type="signal peptide" evidence="5">
    <location>
        <begin position="1"/>
        <end position="18"/>
    </location>
</feature>
<keyword evidence="2" id="KW-0677">Repeat</keyword>
<feature type="chain" id="PRO_5002215698" description="Galactose oxidase" evidence="5">
    <location>
        <begin position="19"/>
        <end position="588"/>
    </location>
</feature>
<name>A0A0C9MUT5_9FUNG</name>
<dbReference type="CDD" id="cd12087">
    <property type="entry name" value="TM_EGFR-like"/>
    <property type="match status" value="1"/>
</dbReference>
<keyword evidence="4" id="KW-0472">Membrane</keyword>
<evidence type="ECO:0000256" key="1">
    <source>
        <dbReference type="ARBA" id="ARBA00022441"/>
    </source>
</evidence>
<sequence length="588" mass="62182">MILAALLSLTLAAMSASAEQPYIRYNSGCQLLLNNTRIYCYSGGYAKVVNLEITPLSDHYYLDVSNDLTVASSLTSWTKVVDPPNFVTEATSAYVSVKLSDTAVLINGGTGLNNNYSYMKNQTVIYHADTNRWETVSNTSSIPQNYYGSGALGVDNTVVFWGGAAVIGNLLPTFNGTAKLSLTAQTAKWSLQATSIAPGSSRYGHTATTDQSGKLIYYFGGRDIVRDPTTGVYTRPYSTFTNVLIYHTDTSIWEQKTASSTSPPSNRMSHTATLIPSTGNFIIYGGAGPDSVGNRIPSSDYLHLYSPTTNTFQPISIASGSATGAGARFGHSAVLRNKSLFILFGIDSTLLATADFHILNTDTYSWDANYYVNGMESSADGVNGNGTSSGGNSSATGGSSSDNKKQNEASDGPSSDGNGLSGGAIAGIVVGIIAVIALIAVFIFFRRSKQKKAEKDTYPTYWDVTSINEITGASGTSKDDKDIQTIPVASTGPVDITQLPGYTTCRTGDPTNLANDRDINPPATPPKVLLAGINHAAAENVSSSGADSSSTYITTDHSKVWPPDAHSPSIVTPSTAIDYEKPDIGHSK</sequence>
<feature type="compositionally biased region" description="Basic and acidic residues" evidence="3">
    <location>
        <begin position="578"/>
        <end position="588"/>
    </location>
</feature>
<dbReference type="STRING" id="91626.A0A0C9MUT5"/>
<organism evidence="6">
    <name type="scientific">Mucor ambiguus</name>
    <dbReference type="NCBI Taxonomy" id="91626"/>
    <lineage>
        <taxon>Eukaryota</taxon>
        <taxon>Fungi</taxon>
        <taxon>Fungi incertae sedis</taxon>
        <taxon>Mucoromycota</taxon>
        <taxon>Mucoromycotina</taxon>
        <taxon>Mucoromycetes</taxon>
        <taxon>Mucorales</taxon>
        <taxon>Mucorineae</taxon>
        <taxon>Mucoraceae</taxon>
        <taxon>Mucor</taxon>
    </lineage>
</organism>
<evidence type="ECO:0000256" key="4">
    <source>
        <dbReference type="SAM" id="Phobius"/>
    </source>
</evidence>
<proteinExistence type="predicted"/>
<dbReference type="OrthoDB" id="2363417at2759"/>
<feature type="compositionally biased region" description="Low complexity" evidence="3">
    <location>
        <begin position="390"/>
        <end position="401"/>
    </location>
</feature>
<dbReference type="EMBL" id="DF836441">
    <property type="protein sequence ID" value="GAN07207.1"/>
    <property type="molecule type" value="Genomic_DNA"/>
</dbReference>
<evidence type="ECO:0000313" key="6">
    <source>
        <dbReference type="EMBL" id="GAN07207.1"/>
    </source>
</evidence>
<keyword evidence="4" id="KW-0812">Transmembrane</keyword>
<reference evidence="6" key="1">
    <citation type="submission" date="2014-09" db="EMBL/GenBank/DDBJ databases">
        <title>Draft genome sequence of an oleaginous Mucoromycotina fungus Mucor ambiguus NBRC6742.</title>
        <authorList>
            <person name="Takeda I."/>
            <person name="Yamane N."/>
            <person name="Morita T."/>
            <person name="Tamano K."/>
            <person name="Machida M."/>
            <person name="Baker S."/>
            <person name="Koike H."/>
        </authorList>
    </citation>
    <scope>NUCLEOTIDE SEQUENCE</scope>
    <source>
        <strain evidence="6">NBRC 6742</strain>
    </source>
</reference>
<dbReference type="SUPFAM" id="SSF117281">
    <property type="entry name" value="Kelch motif"/>
    <property type="match status" value="1"/>
</dbReference>
<evidence type="ECO:0000256" key="2">
    <source>
        <dbReference type="ARBA" id="ARBA00022737"/>
    </source>
</evidence>
<evidence type="ECO:0008006" key="8">
    <source>
        <dbReference type="Google" id="ProtNLM"/>
    </source>
</evidence>
<dbReference type="InterPro" id="IPR015915">
    <property type="entry name" value="Kelch-typ_b-propeller"/>
</dbReference>
<evidence type="ECO:0000256" key="5">
    <source>
        <dbReference type="SAM" id="SignalP"/>
    </source>
</evidence>
<keyword evidence="4" id="KW-1133">Transmembrane helix</keyword>
<dbReference type="PANTHER" id="PTHR46093">
    <property type="entry name" value="ACYL-COA-BINDING DOMAIN-CONTAINING PROTEIN 5"/>
    <property type="match status" value="1"/>
</dbReference>
<accession>A0A0C9MUT5</accession>
<dbReference type="Gene3D" id="2.120.10.80">
    <property type="entry name" value="Kelch-type beta propeller"/>
    <property type="match status" value="2"/>
</dbReference>
<feature type="region of interest" description="Disordered" evidence="3">
    <location>
        <begin position="382"/>
        <end position="417"/>
    </location>
</feature>
<feature type="transmembrane region" description="Helical" evidence="4">
    <location>
        <begin position="424"/>
        <end position="445"/>
    </location>
</feature>
<gene>
    <name evidence="6" type="ORF">MAM1_0152c06700</name>
</gene>
<dbReference type="AlphaFoldDB" id="A0A0C9MUT5"/>
<evidence type="ECO:0000313" key="7">
    <source>
        <dbReference type="Proteomes" id="UP000053815"/>
    </source>
</evidence>